<evidence type="ECO:0000313" key="1">
    <source>
        <dbReference type="EMBL" id="VEU64694.1"/>
    </source>
</evidence>
<organism evidence="1 2">
    <name type="scientific">Mycoplasmopsis cynos</name>
    <dbReference type="NCBI Taxonomy" id="171284"/>
    <lineage>
        <taxon>Bacteria</taxon>
        <taxon>Bacillati</taxon>
        <taxon>Mycoplasmatota</taxon>
        <taxon>Mycoplasmoidales</taxon>
        <taxon>Metamycoplasmataceae</taxon>
        <taxon>Mycoplasmopsis</taxon>
    </lineage>
</organism>
<gene>
    <name evidence="1" type="ORF">NCTC10142_00450</name>
</gene>
<dbReference type="AlphaFoldDB" id="A0A449AI63"/>
<dbReference type="RefSeq" id="WP_129720585.1">
    <property type="nucleotide sequence ID" value="NZ_LR214986.1"/>
</dbReference>
<name>A0A449AI63_9BACT</name>
<proteinExistence type="predicted"/>
<reference evidence="1 2" key="1">
    <citation type="submission" date="2019-01" db="EMBL/GenBank/DDBJ databases">
        <authorList>
            <consortium name="Pathogen Informatics"/>
        </authorList>
    </citation>
    <scope>NUCLEOTIDE SEQUENCE [LARGE SCALE GENOMIC DNA]</scope>
    <source>
        <strain evidence="1 2">NCTC10142</strain>
        <plasmid evidence="2">13</plasmid>
    </source>
</reference>
<dbReference type="Proteomes" id="UP000289506">
    <property type="component" value="Plasmid 13"/>
</dbReference>
<protein>
    <submittedName>
        <fullName evidence="1">Uncharacterized protein</fullName>
    </submittedName>
</protein>
<sequence>MENVTSVKDKFKILFIDGESLFNFIYTTYIHTNWENKDNSLNPLLNYLFKIIYRTPNLDNYYYSYDNFFEDSRGFVINYALWDKKTISSKILIDKLSESERMNDHFLIKLFEVFNNYKERNKDNISKDVIDWDKLFLSISNYILLFMNDIFANYSKVFIAFNWVNTPKNKTELDSNYFFDINKPTNETIRNLVLKTFSKKYQYSFQKQFFDFWNENDKDKHSALYCDLLTYLRIKNNPESKYNQWYEIARKKFIDILIEMKFDIITIPFFESFDTINSFLQMLKTETNWERRLTFLDQPNFNYQGSYYKDKNQKIPLEYFIYSQNDIFRSLIDNDVTRIKIHKKNKKDVEWFEFETPQWLINNFGVLPRDYNDFSLLTFKPFLKNNFNKKPIAGFSDKEAIKFLKTYGSIEKFEKFAFEFWENHEILTNNLKIKQPCYKKISTNFFLKCINLENKNDIHKEKFNLTRLELEYFIKVYKLIYSIKETDDLYWILYYNNSSKTENVLETEYYKYIYSNDIFLKNKFDSTYDSFDFFKKESYFNSNFNLKENVWRLLPFTSSLFKYYYNTNFENKNLNFRKYNFKHTHLMTYAPVSKLSKLFSPLNINNIYFQMFLDEIYIIDNEVFKNIVDTFSEFAKSNIYFRLLLRNLEFRKADVENKKNVFKQDKNVLIINYNDYDKLICNSRLFETRWFEFFNKKDSNDKETKFVRNIKLNENLTSNQILKKLLYNDTKIDFYYEKLTNNNWLTQYIVFDFILNEKDVYDEIVDQLKKIDNYREVFTYKTNTISEKNLKNYSFHFLKNIK</sequence>
<geneLocation type="plasmid" evidence="1 2">
    <name>13</name>
</geneLocation>
<evidence type="ECO:0000313" key="2">
    <source>
        <dbReference type="Proteomes" id="UP000289506"/>
    </source>
</evidence>
<accession>A0A449AI63</accession>
<dbReference type="EMBL" id="LR214986">
    <property type="protein sequence ID" value="VEU64694.1"/>
    <property type="molecule type" value="Genomic_DNA"/>
</dbReference>
<keyword evidence="1" id="KW-0614">Plasmid</keyword>